<dbReference type="FunFam" id="1.10.287.130:FF:000001">
    <property type="entry name" value="Two-component sensor histidine kinase"/>
    <property type="match status" value="1"/>
</dbReference>
<dbReference type="Gene3D" id="6.10.340.10">
    <property type="match status" value="1"/>
</dbReference>
<evidence type="ECO:0000256" key="10">
    <source>
        <dbReference type="ARBA" id="ARBA00023136"/>
    </source>
</evidence>
<dbReference type="SUPFAM" id="SSF55874">
    <property type="entry name" value="ATPase domain of HSP90 chaperone/DNA topoisomerase II/histidine kinase"/>
    <property type="match status" value="1"/>
</dbReference>
<comment type="caution">
    <text evidence="14">The sequence shown here is derived from an EMBL/GenBank/DDBJ whole genome shotgun (WGS) entry which is preliminary data.</text>
</comment>
<dbReference type="Gene3D" id="3.30.565.10">
    <property type="entry name" value="Histidine kinase-like ATPase, C-terminal domain"/>
    <property type="match status" value="1"/>
</dbReference>
<evidence type="ECO:0000256" key="9">
    <source>
        <dbReference type="ARBA" id="ARBA00023012"/>
    </source>
</evidence>
<dbReference type="InterPro" id="IPR050428">
    <property type="entry name" value="TCS_sensor_his_kinase"/>
</dbReference>
<keyword evidence="5" id="KW-0808">Transferase</keyword>
<dbReference type="OrthoDB" id="594725at2"/>
<keyword evidence="7 14" id="KW-0418">Kinase</keyword>
<dbReference type="InterPro" id="IPR003594">
    <property type="entry name" value="HATPase_dom"/>
</dbReference>
<sequence length="481" mass="54084">MKGMGDGVKQKKDRRYGREISIRDRVAGLYLMVTASLIVMVFILVYVLVEHHVYSHIDEELEEVAHEFVESLQVTESGLTVEDQTEWMERSLITVDFSPKFVQVVAAGNSTWIIKKSFNLFSDTLQYNPALDRAAFYNATIVDASVRQVQIPVFHGEKPRVVAWVLAAVPLEESLLILSDLRMVLLVSLLAMLLIVFAVTRVITGKSIAPLEKVIETAERITQENLDERIELPQKRDELYRLASTINDLLNRLQAVYTRERQFTADASHELKTPLASVLGTLEVLVRKLRNPAHYAERIDFCIDELRRMSGMVEQLLLLARYDSASFVPEVTVFDVRQTVLNVLKRVDEQTKEKELQMILENDGNTMVRADASMLEIMIGNVVSNAVKFSGKGEPVTIAIERKNASVVCSVKDTGPGIPAEKVDRIFERFYRVDESRNAQISGAGLGLAIVKKLADLQQITVRLSSRRNKGTTVVLEIPAA</sequence>
<dbReference type="EMBL" id="PDNZ01000004">
    <property type="protein sequence ID" value="PWW82015.1"/>
    <property type="molecule type" value="Genomic_DNA"/>
</dbReference>
<protein>
    <recommendedName>
        <fullName evidence="3">histidine kinase</fullName>
        <ecNumber evidence="3">2.7.13.3</ecNumber>
    </recommendedName>
</protein>
<keyword evidence="6 11" id="KW-0812">Transmembrane</keyword>
<gene>
    <name evidence="14" type="ORF">CR164_06610</name>
</gene>
<evidence type="ECO:0000256" key="2">
    <source>
        <dbReference type="ARBA" id="ARBA00004370"/>
    </source>
</evidence>
<dbReference type="GO" id="GO:0005886">
    <property type="term" value="C:plasma membrane"/>
    <property type="evidence" value="ECO:0007669"/>
    <property type="project" value="TreeGrafter"/>
</dbReference>
<dbReference type="GO" id="GO:0000155">
    <property type="term" value="F:phosphorelay sensor kinase activity"/>
    <property type="evidence" value="ECO:0007669"/>
    <property type="project" value="InterPro"/>
</dbReference>
<dbReference type="CDD" id="cd00075">
    <property type="entry name" value="HATPase"/>
    <property type="match status" value="1"/>
</dbReference>
<feature type="transmembrane region" description="Helical" evidence="11">
    <location>
        <begin position="28"/>
        <end position="49"/>
    </location>
</feature>
<evidence type="ECO:0000256" key="3">
    <source>
        <dbReference type="ARBA" id="ARBA00012438"/>
    </source>
</evidence>
<name>A0A317T626_9CHLB</name>
<comment type="catalytic activity">
    <reaction evidence="1">
        <text>ATP + protein L-histidine = ADP + protein N-phospho-L-histidine.</text>
        <dbReference type="EC" id="2.7.13.3"/>
    </reaction>
</comment>
<organism evidence="14 15">
    <name type="scientific">Prosthecochloris marina</name>
    <dbReference type="NCBI Taxonomy" id="2017681"/>
    <lineage>
        <taxon>Bacteria</taxon>
        <taxon>Pseudomonadati</taxon>
        <taxon>Chlorobiota</taxon>
        <taxon>Chlorobiia</taxon>
        <taxon>Chlorobiales</taxon>
        <taxon>Chlorobiaceae</taxon>
        <taxon>Prosthecochloris</taxon>
    </lineage>
</organism>
<dbReference type="InterPro" id="IPR036890">
    <property type="entry name" value="HATPase_C_sf"/>
</dbReference>
<dbReference type="PROSITE" id="PS50885">
    <property type="entry name" value="HAMP"/>
    <property type="match status" value="1"/>
</dbReference>
<dbReference type="PROSITE" id="PS50109">
    <property type="entry name" value="HIS_KIN"/>
    <property type="match status" value="1"/>
</dbReference>
<evidence type="ECO:0000256" key="6">
    <source>
        <dbReference type="ARBA" id="ARBA00022692"/>
    </source>
</evidence>
<reference evidence="15" key="1">
    <citation type="submission" date="2017-10" db="EMBL/GenBank/DDBJ databases">
        <authorList>
            <person name="Gaisin V.A."/>
            <person name="Rysina M.S."/>
            <person name="Grouzdev D.S."/>
        </authorList>
    </citation>
    <scope>NUCLEOTIDE SEQUENCE [LARGE SCALE GENOMIC DNA]</scope>
    <source>
        <strain evidence="15">V1</strain>
    </source>
</reference>
<dbReference type="InterPro" id="IPR003660">
    <property type="entry name" value="HAMP_dom"/>
</dbReference>
<evidence type="ECO:0000256" key="11">
    <source>
        <dbReference type="SAM" id="Phobius"/>
    </source>
</evidence>
<evidence type="ECO:0000256" key="5">
    <source>
        <dbReference type="ARBA" id="ARBA00022679"/>
    </source>
</evidence>
<dbReference type="SUPFAM" id="SSF158472">
    <property type="entry name" value="HAMP domain-like"/>
    <property type="match status" value="1"/>
</dbReference>
<evidence type="ECO:0000256" key="7">
    <source>
        <dbReference type="ARBA" id="ARBA00022777"/>
    </source>
</evidence>
<dbReference type="FunFam" id="3.30.565.10:FF:000006">
    <property type="entry name" value="Sensor histidine kinase WalK"/>
    <property type="match status" value="1"/>
</dbReference>
<dbReference type="InterPro" id="IPR003661">
    <property type="entry name" value="HisK_dim/P_dom"/>
</dbReference>
<dbReference type="Pfam" id="PF00512">
    <property type="entry name" value="HisKA"/>
    <property type="match status" value="1"/>
</dbReference>
<dbReference type="SMART" id="SM00387">
    <property type="entry name" value="HATPase_c"/>
    <property type="match status" value="1"/>
</dbReference>
<dbReference type="AlphaFoldDB" id="A0A317T626"/>
<dbReference type="PANTHER" id="PTHR45436">
    <property type="entry name" value="SENSOR HISTIDINE KINASE YKOH"/>
    <property type="match status" value="1"/>
</dbReference>
<dbReference type="Pfam" id="PF02518">
    <property type="entry name" value="HATPase_c"/>
    <property type="match status" value="1"/>
</dbReference>
<dbReference type="SMART" id="SM00388">
    <property type="entry name" value="HisKA"/>
    <property type="match status" value="1"/>
</dbReference>
<dbReference type="PANTHER" id="PTHR45436:SF5">
    <property type="entry name" value="SENSOR HISTIDINE KINASE TRCS"/>
    <property type="match status" value="1"/>
</dbReference>
<dbReference type="InterPro" id="IPR005467">
    <property type="entry name" value="His_kinase_dom"/>
</dbReference>
<evidence type="ECO:0000256" key="4">
    <source>
        <dbReference type="ARBA" id="ARBA00022553"/>
    </source>
</evidence>
<keyword evidence="4" id="KW-0597">Phosphoprotein</keyword>
<feature type="transmembrane region" description="Helical" evidence="11">
    <location>
        <begin position="183"/>
        <end position="203"/>
    </location>
</feature>
<comment type="subcellular location">
    <subcellularLocation>
        <location evidence="2">Membrane</location>
    </subcellularLocation>
</comment>
<accession>A0A317T626</accession>
<evidence type="ECO:0000256" key="1">
    <source>
        <dbReference type="ARBA" id="ARBA00000085"/>
    </source>
</evidence>
<dbReference type="Gene3D" id="1.10.287.130">
    <property type="match status" value="1"/>
</dbReference>
<feature type="domain" description="Histidine kinase" evidence="12">
    <location>
        <begin position="266"/>
        <end position="481"/>
    </location>
</feature>
<proteinExistence type="predicted"/>
<evidence type="ECO:0000259" key="12">
    <source>
        <dbReference type="PROSITE" id="PS50109"/>
    </source>
</evidence>
<dbReference type="InterPro" id="IPR004358">
    <property type="entry name" value="Sig_transdc_His_kin-like_C"/>
</dbReference>
<evidence type="ECO:0000256" key="8">
    <source>
        <dbReference type="ARBA" id="ARBA00022989"/>
    </source>
</evidence>
<dbReference type="Pfam" id="PF00672">
    <property type="entry name" value="HAMP"/>
    <property type="match status" value="1"/>
</dbReference>
<feature type="domain" description="HAMP" evidence="13">
    <location>
        <begin position="205"/>
        <end position="258"/>
    </location>
</feature>
<evidence type="ECO:0000313" key="15">
    <source>
        <dbReference type="Proteomes" id="UP000246278"/>
    </source>
</evidence>
<dbReference type="PRINTS" id="PR00344">
    <property type="entry name" value="BCTRLSENSOR"/>
</dbReference>
<dbReference type="InterPro" id="IPR036097">
    <property type="entry name" value="HisK_dim/P_sf"/>
</dbReference>
<dbReference type="SUPFAM" id="SSF47384">
    <property type="entry name" value="Homodimeric domain of signal transducing histidine kinase"/>
    <property type="match status" value="1"/>
</dbReference>
<keyword evidence="9" id="KW-0902">Two-component regulatory system</keyword>
<dbReference type="CDD" id="cd06225">
    <property type="entry name" value="HAMP"/>
    <property type="match status" value="1"/>
</dbReference>
<dbReference type="CDD" id="cd00082">
    <property type="entry name" value="HisKA"/>
    <property type="match status" value="1"/>
</dbReference>
<evidence type="ECO:0000259" key="13">
    <source>
        <dbReference type="PROSITE" id="PS50885"/>
    </source>
</evidence>
<dbReference type="SMART" id="SM00304">
    <property type="entry name" value="HAMP"/>
    <property type="match status" value="1"/>
</dbReference>
<evidence type="ECO:0000313" key="14">
    <source>
        <dbReference type="EMBL" id="PWW82015.1"/>
    </source>
</evidence>
<dbReference type="EC" id="2.7.13.3" evidence="3"/>
<dbReference type="Proteomes" id="UP000246278">
    <property type="component" value="Unassembled WGS sequence"/>
</dbReference>
<keyword evidence="15" id="KW-1185">Reference proteome</keyword>
<keyword evidence="10 11" id="KW-0472">Membrane</keyword>
<keyword evidence="8 11" id="KW-1133">Transmembrane helix</keyword>